<evidence type="ECO:0000313" key="3">
    <source>
        <dbReference type="Proteomes" id="UP000250043"/>
    </source>
</evidence>
<dbReference type="EMBL" id="KV722428">
    <property type="protein sequence ID" value="OCH89383.1"/>
    <property type="molecule type" value="Genomic_DNA"/>
</dbReference>
<keyword evidence="3" id="KW-1185">Reference proteome</keyword>
<accession>A0A8E2DNB1</accession>
<protein>
    <submittedName>
        <fullName evidence="2">Uncharacterized protein</fullName>
    </submittedName>
</protein>
<dbReference type="Proteomes" id="UP000250043">
    <property type="component" value="Unassembled WGS sequence"/>
</dbReference>
<organism evidence="2 3">
    <name type="scientific">Obba rivulosa</name>
    <dbReference type="NCBI Taxonomy" id="1052685"/>
    <lineage>
        <taxon>Eukaryota</taxon>
        <taxon>Fungi</taxon>
        <taxon>Dikarya</taxon>
        <taxon>Basidiomycota</taxon>
        <taxon>Agaricomycotina</taxon>
        <taxon>Agaricomycetes</taxon>
        <taxon>Polyporales</taxon>
        <taxon>Gelatoporiaceae</taxon>
        <taxon>Obba</taxon>
    </lineage>
</organism>
<keyword evidence="1" id="KW-0472">Membrane</keyword>
<keyword evidence="1" id="KW-0812">Transmembrane</keyword>
<dbReference type="AlphaFoldDB" id="A0A8E2DNB1"/>
<evidence type="ECO:0000313" key="2">
    <source>
        <dbReference type="EMBL" id="OCH89383.1"/>
    </source>
</evidence>
<gene>
    <name evidence="2" type="ORF">OBBRIDRAFT_794334</name>
</gene>
<feature type="transmembrane region" description="Helical" evidence="1">
    <location>
        <begin position="28"/>
        <end position="50"/>
    </location>
</feature>
<evidence type="ECO:0000256" key="1">
    <source>
        <dbReference type="SAM" id="Phobius"/>
    </source>
</evidence>
<name>A0A8E2DNB1_9APHY</name>
<sequence>MAVDPDATDKVVYLFRTASAACLREPRALSAIVSGILTIHCGIAFISLLLRSSWMPEAPMHWMQHLGNISCPLQEFGNTSAVIRVLAMVAQHPVARRPTT</sequence>
<keyword evidence="1" id="KW-1133">Transmembrane helix</keyword>
<proteinExistence type="predicted"/>
<reference evidence="2 3" key="1">
    <citation type="submission" date="2016-07" db="EMBL/GenBank/DDBJ databases">
        <title>Draft genome of the white-rot fungus Obba rivulosa 3A-2.</title>
        <authorList>
            <consortium name="DOE Joint Genome Institute"/>
            <person name="Miettinen O."/>
            <person name="Riley R."/>
            <person name="Acob R."/>
            <person name="Barry K."/>
            <person name="Cullen D."/>
            <person name="De Vries R."/>
            <person name="Hainaut M."/>
            <person name="Hatakka A."/>
            <person name="Henrissat B."/>
            <person name="Hilden K."/>
            <person name="Kuo R."/>
            <person name="Labutti K."/>
            <person name="Lipzen A."/>
            <person name="Makela M.R."/>
            <person name="Sandor L."/>
            <person name="Spatafora J.W."/>
            <person name="Grigoriev I.V."/>
            <person name="Hibbett D.S."/>
        </authorList>
    </citation>
    <scope>NUCLEOTIDE SEQUENCE [LARGE SCALE GENOMIC DNA]</scope>
    <source>
        <strain evidence="2 3">3A-2</strain>
    </source>
</reference>